<organism evidence="1 2">
    <name type="scientific">Lasiosphaeria hispida</name>
    <dbReference type="NCBI Taxonomy" id="260671"/>
    <lineage>
        <taxon>Eukaryota</taxon>
        <taxon>Fungi</taxon>
        <taxon>Dikarya</taxon>
        <taxon>Ascomycota</taxon>
        <taxon>Pezizomycotina</taxon>
        <taxon>Sordariomycetes</taxon>
        <taxon>Sordariomycetidae</taxon>
        <taxon>Sordariales</taxon>
        <taxon>Lasiosphaeriaceae</taxon>
        <taxon>Lasiosphaeria</taxon>
    </lineage>
</organism>
<reference evidence="1" key="1">
    <citation type="journal article" date="2023" name="Mol. Phylogenet. Evol.">
        <title>Genome-scale phylogeny and comparative genomics of the fungal order Sordariales.</title>
        <authorList>
            <person name="Hensen N."/>
            <person name="Bonometti L."/>
            <person name="Westerberg I."/>
            <person name="Brannstrom I.O."/>
            <person name="Guillou S."/>
            <person name="Cros-Aarteil S."/>
            <person name="Calhoun S."/>
            <person name="Haridas S."/>
            <person name="Kuo A."/>
            <person name="Mondo S."/>
            <person name="Pangilinan J."/>
            <person name="Riley R."/>
            <person name="LaButti K."/>
            <person name="Andreopoulos B."/>
            <person name="Lipzen A."/>
            <person name="Chen C."/>
            <person name="Yan M."/>
            <person name="Daum C."/>
            <person name="Ng V."/>
            <person name="Clum A."/>
            <person name="Steindorff A."/>
            <person name="Ohm R.A."/>
            <person name="Martin F."/>
            <person name="Silar P."/>
            <person name="Natvig D.O."/>
            <person name="Lalanne C."/>
            <person name="Gautier V."/>
            <person name="Ament-Velasquez S.L."/>
            <person name="Kruys A."/>
            <person name="Hutchinson M.I."/>
            <person name="Powell A.J."/>
            <person name="Barry K."/>
            <person name="Miller A.N."/>
            <person name="Grigoriev I.V."/>
            <person name="Debuchy R."/>
            <person name="Gladieux P."/>
            <person name="Hiltunen Thoren M."/>
            <person name="Johannesson H."/>
        </authorList>
    </citation>
    <scope>NUCLEOTIDE SEQUENCE</scope>
    <source>
        <strain evidence="1">CBS 955.72</strain>
    </source>
</reference>
<proteinExistence type="predicted"/>
<keyword evidence="2" id="KW-1185">Reference proteome</keyword>
<dbReference type="EMBL" id="JAUIQD010000003">
    <property type="protein sequence ID" value="KAK3356297.1"/>
    <property type="molecule type" value="Genomic_DNA"/>
</dbReference>
<evidence type="ECO:0000313" key="2">
    <source>
        <dbReference type="Proteomes" id="UP001275084"/>
    </source>
</evidence>
<dbReference type="Proteomes" id="UP001275084">
    <property type="component" value="Unassembled WGS sequence"/>
</dbReference>
<dbReference type="AlphaFoldDB" id="A0AAJ0HJY6"/>
<gene>
    <name evidence="1" type="ORF">B0T25DRAFT_629749</name>
</gene>
<evidence type="ECO:0000313" key="1">
    <source>
        <dbReference type="EMBL" id="KAK3356297.1"/>
    </source>
</evidence>
<sequence>MAVADTLSVAYEEEKTSSILEDEQSLSILWKSATKDGRKLVLDHLNLNEKQNLLWNTKTESTENIEIHQVVEAGIPTWSTNPATFFYDESFIPDFAGNFLRALHLFGSRSENQLFLSRVRQKVLAVAIYRLKASFGRQDSGWRSLLDEVVNSLSSPNGGSLGKAEPDKVRKTWSDWAKLGSRYAEVAKDLGSNGVLLVLPDDISDSIE</sequence>
<protein>
    <submittedName>
        <fullName evidence="1">Uncharacterized protein</fullName>
    </submittedName>
</protein>
<accession>A0AAJ0HJY6</accession>
<comment type="caution">
    <text evidence="1">The sequence shown here is derived from an EMBL/GenBank/DDBJ whole genome shotgun (WGS) entry which is preliminary data.</text>
</comment>
<reference evidence="1" key="2">
    <citation type="submission" date="2023-06" db="EMBL/GenBank/DDBJ databases">
        <authorList>
            <consortium name="Lawrence Berkeley National Laboratory"/>
            <person name="Haridas S."/>
            <person name="Hensen N."/>
            <person name="Bonometti L."/>
            <person name="Westerberg I."/>
            <person name="Brannstrom I.O."/>
            <person name="Guillou S."/>
            <person name="Cros-Aarteil S."/>
            <person name="Calhoun S."/>
            <person name="Kuo A."/>
            <person name="Mondo S."/>
            <person name="Pangilinan J."/>
            <person name="Riley R."/>
            <person name="Labutti K."/>
            <person name="Andreopoulos B."/>
            <person name="Lipzen A."/>
            <person name="Chen C."/>
            <person name="Yanf M."/>
            <person name="Daum C."/>
            <person name="Ng V."/>
            <person name="Clum A."/>
            <person name="Steindorff A."/>
            <person name="Ohm R."/>
            <person name="Martin F."/>
            <person name="Silar P."/>
            <person name="Natvig D."/>
            <person name="Lalanne C."/>
            <person name="Gautier V."/>
            <person name="Ament-Velasquez S.L."/>
            <person name="Kruys A."/>
            <person name="Hutchinson M.I."/>
            <person name="Powell A.J."/>
            <person name="Barry K."/>
            <person name="Miller A.N."/>
            <person name="Grigoriev I.V."/>
            <person name="Debuchy R."/>
            <person name="Gladieux P."/>
            <person name="Thoren M.H."/>
            <person name="Johannesson H."/>
        </authorList>
    </citation>
    <scope>NUCLEOTIDE SEQUENCE</scope>
    <source>
        <strain evidence="1">CBS 955.72</strain>
    </source>
</reference>
<name>A0AAJ0HJY6_9PEZI</name>